<dbReference type="OrthoDB" id="667779at2759"/>
<gene>
    <name evidence="1" type="ORF">G2W53_013236</name>
</gene>
<dbReference type="InterPro" id="IPR032710">
    <property type="entry name" value="NTF2-like_dom_sf"/>
</dbReference>
<accession>A0A834TYH4</accession>
<protein>
    <submittedName>
        <fullName evidence="1">Wound-induced protein 1</fullName>
    </submittedName>
</protein>
<dbReference type="InterPro" id="IPR009798">
    <property type="entry name" value="Wun1-like"/>
</dbReference>
<organism evidence="1 2">
    <name type="scientific">Senna tora</name>
    <dbReference type="NCBI Taxonomy" id="362788"/>
    <lineage>
        <taxon>Eukaryota</taxon>
        <taxon>Viridiplantae</taxon>
        <taxon>Streptophyta</taxon>
        <taxon>Embryophyta</taxon>
        <taxon>Tracheophyta</taxon>
        <taxon>Spermatophyta</taxon>
        <taxon>Magnoliopsida</taxon>
        <taxon>eudicotyledons</taxon>
        <taxon>Gunneridae</taxon>
        <taxon>Pentapetalae</taxon>
        <taxon>rosids</taxon>
        <taxon>fabids</taxon>
        <taxon>Fabales</taxon>
        <taxon>Fabaceae</taxon>
        <taxon>Caesalpinioideae</taxon>
        <taxon>Cassia clade</taxon>
        <taxon>Senna</taxon>
    </lineage>
</organism>
<proteinExistence type="predicted"/>
<evidence type="ECO:0000313" key="2">
    <source>
        <dbReference type="Proteomes" id="UP000634136"/>
    </source>
</evidence>
<keyword evidence="2" id="KW-1185">Reference proteome</keyword>
<dbReference type="Pfam" id="PF07107">
    <property type="entry name" value="WI12"/>
    <property type="match status" value="1"/>
</dbReference>
<name>A0A834TYH4_9FABA</name>
<dbReference type="PANTHER" id="PTHR33703:SF15">
    <property type="entry name" value="WOUND-INDUCED-LIKE PROTEIN"/>
    <property type="match status" value="1"/>
</dbReference>
<dbReference type="EMBL" id="JAAIUW010000005">
    <property type="protein sequence ID" value="KAF7830903.1"/>
    <property type="molecule type" value="Genomic_DNA"/>
</dbReference>
<dbReference type="PANTHER" id="PTHR33703">
    <property type="entry name" value="OS07G0691300 PROTEIN"/>
    <property type="match status" value="1"/>
</dbReference>
<sequence>MANSKAILDLEDSDSSNRKLVLTLYEALSSRDTDAVVKIVAPDLEWWFHGPPTDQYLMRLLTGEASSDSFRFVPQSIVSFGPIVLVEGCDNSRSTSWIHAWTVTDGIITQVREYFNTSLTVTRIADSGKSPTSEITAASDAHRFPCVWESSVSNRVGKSVPGLVLAI</sequence>
<dbReference type="Proteomes" id="UP000634136">
    <property type="component" value="Unassembled WGS sequence"/>
</dbReference>
<evidence type="ECO:0000313" key="1">
    <source>
        <dbReference type="EMBL" id="KAF7830903.1"/>
    </source>
</evidence>
<dbReference type="SUPFAM" id="SSF54427">
    <property type="entry name" value="NTF2-like"/>
    <property type="match status" value="1"/>
</dbReference>
<comment type="caution">
    <text evidence="1">The sequence shown here is derived from an EMBL/GenBank/DDBJ whole genome shotgun (WGS) entry which is preliminary data.</text>
</comment>
<dbReference type="AlphaFoldDB" id="A0A834TYH4"/>
<dbReference type="Gene3D" id="3.10.450.50">
    <property type="match status" value="1"/>
</dbReference>
<reference evidence="1" key="1">
    <citation type="submission" date="2020-09" db="EMBL/GenBank/DDBJ databases">
        <title>Genome-Enabled Discovery of Anthraquinone Biosynthesis in Senna tora.</title>
        <authorList>
            <person name="Kang S.-H."/>
            <person name="Pandey R.P."/>
            <person name="Lee C.-M."/>
            <person name="Sim J.-S."/>
            <person name="Jeong J.-T."/>
            <person name="Choi B.-S."/>
            <person name="Jung M."/>
            <person name="Ginzburg D."/>
            <person name="Zhao K."/>
            <person name="Won S.Y."/>
            <person name="Oh T.-J."/>
            <person name="Yu Y."/>
            <person name="Kim N.-H."/>
            <person name="Lee O.R."/>
            <person name="Lee T.-H."/>
            <person name="Bashyal P."/>
            <person name="Kim T.-S."/>
            <person name="Lee W.-H."/>
            <person name="Kawkins C."/>
            <person name="Kim C.-K."/>
            <person name="Kim J.S."/>
            <person name="Ahn B.O."/>
            <person name="Rhee S.Y."/>
            <person name="Sohng J.K."/>
        </authorList>
    </citation>
    <scope>NUCLEOTIDE SEQUENCE</scope>
    <source>
        <tissue evidence="1">Leaf</tissue>
    </source>
</reference>